<dbReference type="Gene3D" id="1.10.3020.20">
    <property type="match status" value="1"/>
</dbReference>
<dbReference type="GeneID" id="18259570"/>
<dbReference type="OMA" id="FWTKHGY"/>
<reference evidence="4 5" key="1">
    <citation type="journal article" date="2011" name="Cell">
        <title>Insight into structure and assembly of the nuclear pore complex by utilizing the genome of a eukaryotic thermophile.</title>
        <authorList>
            <person name="Amlacher S."/>
            <person name="Sarges P."/>
            <person name="Flemming D."/>
            <person name="van Noort V."/>
            <person name="Kunze R."/>
            <person name="Devos D.P."/>
            <person name="Arumugam M."/>
            <person name="Bork P."/>
            <person name="Hurt E."/>
        </authorList>
    </citation>
    <scope>NUCLEOTIDE SEQUENCE [LARGE SCALE GENOMIC DNA]</scope>
    <source>
        <strain evidence="5">DSM 1495 / CBS 144.50 / IMI 039719</strain>
    </source>
</reference>
<evidence type="ECO:0000313" key="5">
    <source>
        <dbReference type="Proteomes" id="UP000008066"/>
    </source>
</evidence>
<dbReference type="AlphaFoldDB" id="G0SBZ3"/>
<feature type="domain" description="Xaa-Pro dipeptidyl-peptidase C-terminal" evidence="3">
    <location>
        <begin position="317"/>
        <end position="590"/>
    </location>
</feature>
<dbReference type="EMBL" id="GL988045">
    <property type="protein sequence ID" value="EGS18919.1"/>
    <property type="molecule type" value="Genomic_DNA"/>
</dbReference>
<evidence type="ECO:0000313" key="4">
    <source>
        <dbReference type="EMBL" id="EGS18919.1"/>
    </source>
</evidence>
<dbReference type="InterPro" id="IPR050585">
    <property type="entry name" value="Xaa-Pro_dipeptidyl-ppase/CocE"/>
</dbReference>
<dbReference type="SUPFAM" id="SSF53474">
    <property type="entry name" value="alpha/beta-Hydrolases"/>
    <property type="match status" value="1"/>
</dbReference>
<dbReference type="Pfam" id="PF02129">
    <property type="entry name" value="Peptidase_S15"/>
    <property type="match status" value="1"/>
</dbReference>
<dbReference type="HOGENOM" id="CLU_015590_2_1_1"/>
<dbReference type="InterPro" id="IPR008979">
    <property type="entry name" value="Galactose-bd-like_sf"/>
</dbReference>
<dbReference type="GO" id="GO:0008239">
    <property type="term" value="F:dipeptidyl-peptidase activity"/>
    <property type="evidence" value="ECO:0007669"/>
    <property type="project" value="InterPro"/>
</dbReference>
<dbReference type="InterPro" id="IPR000383">
    <property type="entry name" value="Xaa-Pro-like_dom"/>
</dbReference>
<dbReference type="NCBIfam" id="TIGR00976">
    <property type="entry name" value="CocE_NonD"/>
    <property type="match status" value="1"/>
</dbReference>
<dbReference type="SUPFAM" id="SSF49785">
    <property type="entry name" value="Galactose-binding domain-like"/>
    <property type="match status" value="1"/>
</dbReference>
<dbReference type="eggNOG" id="ENOG502QZDY">
    <property type="taxonomic scope" value="Eukaryota"/>
</dbReference>
<evidence type="ECO:0000256" key="2">
    <source>
        <dbReference type="SAM" id="MobiDB-lite"/>
    </source>
</evidence>
<dbReference type="PANTHER" id="PTHR43056:SF10">
    <property type="entry name" value="COCE_NOND FAMILY, PUTATIVE (AFU_ORTHOLOGUE AFUA_7G00600)-RELATED"/>
    <property type="match status" value="1"/>
</dbReference>
<dbReference type="Pfam" id="PF08530">
    <property type="entry name" value="PepX_C"/>
    <property type="match status" value="1"/>
</dbReference>
<keyword evidence="1" id="KW-0378">Hydrolase</keyword>
<name>G0SBZ3_CHATD</name>
<feature type="region of interest" description="Disordered" evidence="2">
    <location>
        <begin position="600"/>
        <end position="622"/>
    </location>
</feature>
<dbReference type="OrthoDB" id="416441at2759"/>
<proteinExistence type="predicted"/>
<organism evidence="5">
    <name type="scientific">Chaetomium thermophilum (strain DSM 1495 / CBS 144.50 / IMI 039719)</name>
    <name type="common">Thermochaetoides thermophila</name>
    <dbReference type="NCBI Taxonomy" id="759272"/>
    <lineage>
        <taxon>Eukaryota</taxon>
        <taxon>Fungi</taxon>
        <taxon>Dikarya</taxon>
        <taxon>Ascomycota</taxon>
        <taxon>Pezizomycotina</taxon>
        <taxon>Sordariomycetes</taxon>
        <taxon>Sordariomycetidae</taxon>
        <taxon>Sordariales</taxon>
        <taxon>Chaetomiaceae</taxon>
        <taxon>Thermochaetoides</taxon>
    </lineage>
</organism>
<dbReference type="KEGG" id="cthr:CTHT_0055320"/>
<dbReference type="InterPro" id="IPR029058">
    <property type="entry name" value="AB_hydrolase_fold"/>
</dbReference>
<dbReference type="STRING" id="759272.G0SBZ3"/>
<dbReference type="InterPro" id="IPR013736">
    <property type="entry name" value="Xaa-Pro_dipept_C"/>
</dbReference>
<evidence type="ECO:0000256" key="1">
    <source>
        <dbReference type="ARBA" id="ARBA00022801"/>
    </source>
</evidence>
<dbReference type="RefSeq" id="XP_006695864.1">
    <property type="nucleotide sequence ID" value="XM_006695801.1"/>
</dbReference>
<gene>
    <name evidence="4" type="ORF">CTHT_0055320</name>
</gene>
<keyword evidence="5" id="KW-1185">Reference proteome</keyword>
<sequence length="622" mass="71501">MPNHIRLDLHTIDDTSFPYVFEQNVTVHLKSGDLVRCNVYRPKTADRVPVLVTYGPYGKDIHYKDFSPKFAEVNPRHKSAHSAWETPDPGYWTAHGYAIVRADEVGTGQSPGVLDTMSPSTTDAFAQVIEWAAEQPWSSGKIGLLGVSYYAGSQWRVAARRPKGLACIIPWEGMSDYYRDRCRHGGIYSNGFIKWWWDRQVITNQYGRPGRAAANWGPDTLEGDLPESELLENRRDQVVENRKYRYRDDEYHACREYNLADIEVPLLSVGNWGGILLHLRGNIEGFTHAGSKLKYLRMITGRHDLPFYYDDEVEIQRSFLDAFLKGEDRVGWSQPGKVPPINLVIRKGNVGVNNPDGEATYPRREEYEWPLARTQYTKFYLHPDRTMRREKPRGPEPLALTYHALLTPDDWDEVLHFITPPFEEETEITGHIIARLCVSVSADRAKMRPPKQPTDIDLFLTLRHIGPDGCEIYYTGTAGDPVPLTKGWLRVSLRKVNEEHPWHRPWLPYREYRKVDQEMLEARTVYTVDVEIWPTCVVVEKGSQLLLEVSSGDTQGCGIFTHDDEYDRDPEVFQGWNHIHFGPDYQNYVVLPIIPPREEAAQGNRCDSRDKEVGSDETEKAR</sequence>
<dbReference type="Proteomes" id="UP000008066">
    <property type="component" value="Unassembled WGS sequence"/>
</dbReference>
<dbReference type="Gene3D" id="2.60.120.260">
    <property type="entry name" value="Galactose-binding domain-like"/>
    <property type="match status" value="1"/>
</dbReference>
<dbReference type="InterPro" id="IPR005674">
    <property type="entry name" value="CocE/Ser_esterase"/>
</dbReference>
<protein>
    <submittedName>
        <fullName evidence="4">Dipeptidyl-peptidase-like protein</fullName>
    </submittedName>
</protein>
<dbReference type="SMART" id="SM00939">
    <property type="entry name" value="PepX_C"/>
    <property type="match status" value="1"/>
</dbReference>
<dbReference type="PANTHER" id="PTHR43056">
    <property type="entry name" value="PEPTIDASE S9 PROLYL OLIGOPEPTIDASE"/>
    <property type="match status" value="1"/>
</dbReference>
<accession>G0SBZ3</accession>
<evidence type="ECO:0000259" key="3">
    <source>
        <dbReference type="SMART" id="SM00939"/>
    </source>
</evidence>
<dbReference type="Gene3D" id="3.40.50.1820">
    <property type="entry name" value="alpha/beta hydrolase"/>
    <property type="match status" value="1"/>
</dbReference>